<keyword evidence="2" id="KW-1185">Reference proteome</keyword>
<name>A0A1I4UV33_9PROT</name>
<protein>
    <submittedName>
        <fullName evidence="1">Phage protein, HK97 gp10 family</fullName>
    </submittedName>
</protein>
<dbReference type="AlphaFoldDB" id="A0A1I4UV33"/>
<accession>A0A1I4UV33</accession>
<evidence type="ECO:0000313" key="2">
    <source>
        <dbReference type="Proteomes" id="UP000183287"/>
    </source>
</evidence>
<dbReference type="RefSeq" id="WP_074906831.1">
    <property type="nucleotide sequence ID" value="NZ_FOUB01000071.1"/>
</dbReference>
<dbReference type="InterPro" id="IPR010064">
    <property type="entry name" value="HK97-gp10_tail"/>
</dbReference>
<dbReference type="EMBL" id="FOUB01000071">
    <property type="protein sequence ID" value="SFM92758.1"/>
    <property type="molecule type" value="Genomic_DNA"/>
</dbReference>
<dbReference type="OrthoDB" id="8613246at2"/>
<organism evidence="1 2">
    <name type="scientific">Nitrosomonas communis</name>
    <dbReference type="NCBI Taxonomy" id="44574"/>
    <lineage>
        <taxon>Bacteria</taxon>
        <taxon>Pseudomonadati</taxon>
        <taxon>Pseudomonadota</taxon>
        <taxon>Betaproteobacteria</taxon>
        <taxon>Nitrosomonadales</taxon>
        <taxon>Nitrosomonadaceae</taxon>
        <taxon>Nitrosomonas</taxon>
    </lineage>
</organism>
<gene>
    <name evidence="1" type="ORF">SAMN05421863_10719</name>
</gene>
<dbReference type="Proteomes" id="UP000183287">
    <property type="component" value="Unassembled WGS sequence"/>
</dbReference>
<dbReference type="Pfam" id="PF04883">
    <property type="entry name" value="HK97-gp10_like"/>
    <property type="match status" value="1"/>
</dbReference>
<proteinExistence type="predicted"/>
<reference evidence="2" key="1">
    <citation type="submission" date="2016-10" db="EMBL/GenBank/DDBJ databases">
        <authorList>
            <person name="Varghese N."/>
            <person name="Submissions S."/>
        </authorList>
    </citation>
    <scope>NUCLEOTIDE SEQUENCE [LARGE SCALE GENOMIC DNA]</scope>
    <source>
        <strain evidence="2">Nm44</strain>
    </source>
</reference>
<dbReference type="NCBIfam" id="TIGR01725">
    <property type="entry name" value="phge_HK97_gp10"/>
    <property type="match status" value="1"/>
</dbReference>
<evidence type="ECO:0000313" key="1">
    <source>
        <dbReference type="EMBL" id="SFM92758.1"/>
    </source>
</evidence>
<sequence length="161" mass="18077">MAGDVEILGIGNLRESFEKLGTEMVQKTSLRMVASAANVLKKEAKAQAMAHGLKKSGALIRNIAIKRERNAPAGTAQYNLGVRHGRHLGNGKKVTKYLALSKTGRIVIRRENDPFYWYFHEFGTKKMQARPYIEPSLENKRAEALAAMEARLLKDLERARQ</sequence>